<gene>
    <name evidence="5" type="ORF">FWILDA_LOCUS6577</name>
</gene>
<dbReference type="PANTHER" id="PTHR11820:SF112">
    <property type="entry name" value="FUMARYLACETOACETATE HYDROLASE FAMILY PROTEIN (AFU_ORTHOLOGUE AFUA_1G02370)-RELATED"/>
    <property type="match status" value="1"/>
</dbReference>
<evidence type="ECO:0000256" key="3">
    <source>
        <dbReference type="SAM" id="Phobius"/>
    </source>
</evidence>
<proteinExistence type="inferred from homology"/>
<dbReference type="AlphaFoldDB" id="A0A9W4WZ56"/>
<keyword evidence="3" id="KW-0472">Membrane</keyword>
<feature type="domain" description="Fumarylacetoacetase-like C-terminal" evidence="4">
    <location>
        <begin position="305"/>
        <end position="502"/>
    </location>
</feature>
<dbReference type="SUPFAM" id="SSF56529">
    <property type="entry name" value="FAH"/>
    <property type="match status" value="1"/>
</dbReference>
<dbReference type="EMBL" id="CAMKVN010001206">
    <property type="protein sequence ID" value="CAI2174405.1"/>
    <property type="molecule type" value="Genomic_DNA"/>
</dbReference>
<dbReference type="Gene3D" id="3.90.850.10">
    <property type="entry name" value="Fumarylacetoacetase-like, C-terminal domain"/>
    <property type="match status" value="1"/>
</dbReference>
<dbReference type="OrthoDB" id="411064at2759"/>
<feature type="transmembrane region" description="Helical" evidence="3">
    <location>
        <begin position="110"/>
        <end position="127"/>
    </location>
</feature>
<name>A0A9W4WZ56_9GLOM</name>
<feature type="transmembrane region" description="Helical" evidence="3">
    <location>
        <begin position="7"/>
        <end position="26"/>
    </location>
</feature>
<keyword evidence="3" id="KW-1133">Transmembrane helix</keyword>
<dbReference type="GO" id="GO:0046872">
    <property type="term" value="F:metal ion binding"/>
    <property type="evidence" value="ECO:0007669"/>
    <property type="project" value="UniProtKB-KW"/>
</dbReference>
<keyword evidence="6" id="KW-1185">Reference proteome</keyword>
<feature type="transmembrane region" description="Helical" evidence="3">
    <location>
        <begin position="133"/>
        <end position="152"/>
    </location>
</feature>
<dbReference type="InterPro" id="IPR036663">
    <property type="entry name" value="Fumarylacetoacetase_C_sf"/>
</dbReference>
<dbReference type="Pfam" id="PF01557">
    <property type="entry name" value="FAA_hydrolase"/>
    <property type="match status" value="1"/>
</dbReference>
<evidence type="ECO:0000259" key="4">
    <source>
        <dbReference type="Pfam" id="PF01557"/>
    </source>
</evidence>
<dbReference type="GO" id="GO:0006107">
    <property type="term" value="P:oxaloacetate metabolic process"/>
    <property type="evidence" value="ECO:0007669"/>
    <property type="project" value="UniProtKB-ARBA"/>
</dbReference>
<evidence type="ECO:0000256" key="1">
    <source>
        <dbReference type="ARBA" id="ARBA00010211"/>
    </source>
</evidence>
<dbReference type="FunFam" id="3.90.850.10:FF:000002">
    <property type="entry name" value="2-hydroxyhepta-2,4-diene-1,7-dioate isomerase"/>
    <property type="match status" value="1"/>
</dbReference>
<feature type="transmembrane region" description="Helical" evidence="3">
    <location>
        <begin position="164"/>
        <end position="185"/>
    </location>
</feature>
<accession>A0A9W4WZ56</accession>
<organism evidence="5 6">
    <name type="scientific">Funneliformis geosporum</name>
    <dbReference type="NCBI Taxonomy" id="1117311"/>
    <lineage>
        <taxon>Eukaryota</taxon>
        <taxon>Fungi</taxon>
        <taxon>Fungi incertae sedis</taxon>
        <taxon>Mucoromycota</taxon>
        <taxon>Glomeromycotina</taxon>
        <taxon>Glomeromycetes</taxon>
        <taxon>Glomerales</taxon>
        <taxon>Glomeraceae</taxon>
        <taxon>Funneliformis</taxon>
    </lineage>
</organism>
<feature type="transmembrane region" description="Helical" evidence="3">
    <location>
        <begin position="60"/>
        <end position="77"/>
    </location>
</feature>
<dbReference type="Proteomes" id="UP001153678">
    <property type="component" value="Unassembled WGS sequence"/>
</dbReference>
<comment type="similarity">
    <text evidence="1">Belongs to the FAH family.</text>
</comment>
<evidence type="ECO:0000313" key="6">
    <source>
        <dbReference type="Proteomes" id="UP001153678"/>
    </source>
</evidence>
<dbReference type="PANTHER" id="PTHR11820">
    <property type="entry name" value="ACYLPYRUVASE"/>
    <property type="match status" value="1"/>
</dbReference>
<comment type="caution">
    <text evidence="5">The sequence shown here is derived from an EMBL/GenBank/DDBJ whole genome shotgun (WGS) entry which is preliminary data.</text>
</comment>
<sequence length="567" mass="63663">MSRVGTIIAIIAVSISLVILLLSYAGTKMDVDIPQDNSTRTGYPVWHPPFPGHYGEDQDATIFASVILMAIGGYFAYKWTLFDTNANEELVTYMVDRAANKTTTIYFDQLLAAYSLITGITGFAYLAFDIGKIWATIGVFHNGFEVVILVALHQGGRIVSNKFLAWMILYFVSTLGFSIFLDWPYDTVWFKLQGLCQDFALAITFTRIYFATRNGYGDETHQRLFDVERPREHNGVKEYIFGDDDKVYSGQPIVDLNGSLPPILELKANIIQGNVLTEERIDITDKIINVKKLLTPLAPSQIPIIRCIGLNYKEHAKETSQPIPKFPILFIKPSTSLQNPFDKIKVPTIATNNQVDFEAELAIIIGKTCKNVDREDALQYVLGYTVGNDVSARKWQGKNLGSGQWCFSKGFDTFCPIGPQLVSPSIIKNPNSLRISTRLNDSQLLQNSNTSDMIFNVAELISFLSQGTTLQAGSLILTGTPQGVGFTRKPPIYLQHNDKIEAIPYQFPSKLYADDAQAVKILNRKIKNSAVQFLSKLRDVEINVNIEFKRRDNIIFLLRPLHYCIKP</sequence>
<evidence type="ECO:0000256" key="2">
    <source>
        <dbReference type="ARBA" id="ARBA00022723"/>
    </source>
</evidence>
<dbReference type="InterPro" id="IPR011234">
    <property type="entry name" value="Fumarylacetoacetase-like_C"/>
</dbReference>
<evidence type="ECO:0000313" key="5">
    <source>
        <dbReference type="EMBL" id="CAI2174405.1"/>
    </source>
</evidence>
<keyword evidence="3" id="KW-0812">Transmembrane</keyword>
<reference evidence="5" key="1">
    <citation type="submission" date="2022-08" db="EMBL/GenBank/DDBJ databases">
        <authorList>
            <person name="Kallberg Y."/>
            <person name="Tangrot J."/>
            <person name="Rosling A."/>
        </authorList>
    </citation>
    <scope>NUCLEOTIDE SEQUENCE</scope>
    <source>
        <strain evidence="5">Wild A</strain>
    </source>
</reference>
<protein>
    <submittedName>
        <fullName evidence="5">5471_t:CDS:1</fullName>
    </submittedName>
</protein>
<keyword evidence="2" id="KW-0479">Metal-binding</keyword>
<dbReference type="GO" id="GO:0050163">
    <property type="term" value="F:oxaloacetate tautomerase activity"/>
    <property type="evidence" value="ECO:0007669"/>
    <property type="project" value="UniProtKB-ARBA"/>
</dbReference>